<dbReference type="Pfam" id="PF00849">
    <property type="entry name" value="PseudoU_synth_2"/>
    <property type="match status" value="1"/>
</dbReference>
<dbReference type="CDD" id="cd02869">
    <property type="entry name" value="PseudoU_synth_RluA_like"/>
    <property type="match status" value="1"/>
</dbReference>
<dbReference type="GO" id="GO:0000455">
    <property type="term" value="P:enzyme-directed rRNA pseudouridine synthesis"/>
    <property type="evidence" value="ECO:0007669"/>
    <property type="project" value="TreeGrafter"/>
</dbReference>
<dbReference type="InterPro" id="IPR006145">
    <property type="entry name" value="PsdUridine_synth_RsuA/RluA"/>
</dbReference>
<gene>
    <name evidence="11" type="primary">rluC</name>
    <name evidence="11" type="ORF">EH243_10690</name>
</gene>
<dbReference type="NCBIfam" id="NF008249">
    <property type="entry name" value="PRK11025.1"/>
    <property type="match status" value="1"/>
</dbReference>
<evidence type="ECO:0000256" key="4">
    <source>
        <dbReference type="ARBA" id="ARBA00022552"/>
    </source>
</evidence>
<feature type="active site" evidence="7">
    <location>
        <position position="147"/>
    </location>
</feature>
<name>A0A430KQB2_9GAMM</name>
<sequence>MSEETTTSAPAVQWFEIDSELAGQRIDNFLRTRLKGAPKTLIYRILRKGEVRVNKKRIKPDYRLQDGDLVRVPPIRLSAEKPQAEVSDNLRELVERSILFEDNDLIVINKPSGLAVHGGSGISLGLIETIRQMRPDAKFLELVHRLDRDTSGCIMVAKKRSALRFLHAAMQAKQITKIYHALVEGKWSARKLKVDAPLQKNELKSGERVVKAHPLGKLSLTEFKVLQRFGNFVTLVEARPITGRTHQIRVHCQFAGHPIIGDDKYGTDPVNREMKSYGIRRLFLHAAELRVPMPSGGRKIFHAPLGDELEKSLKKLKKTEGQSTAR</sequence>
<dbReference type="GO" id="GO:0160141">
    <property type="term" value="F:23S rRNA pseudouridine(955/2504/2580) synthase activity"/>
    <property type="evidence" value="ECO:0007669"/>
    <property type="project" value="UniProtKB-EC"/>
</dbReference>
<evidence type="ECO:0000256" key="3">
    <source>
        <dbReference type="ARBA" id="ARBA00010876"/>
    </source>
</evidence>
<dbReference type="InterPro" id="IPR006225">
    <property type="entry name" value="PsdUridine_synth_RluC/D"/>
</dbReference>
<dbReference type="GO" id="GO:0003723">
    <property type="term" value="F:RNA binding"/>
    <property type="evidence" value="ECO:0007669"/>
    <property type="project" value="UniProtKB-KW"/>
</dbReference>
<keyword evidence="5 8" id="KW-0694">RNA-binding</keyword>
<dbReference type="EC" id="5.4.99.-" evidence="9"/>
<comment type="similarity">
    <text evidence="3 9">Belongs to the pseudouridine synthase RluA family.</text>
</comment>
<dbReference type="PANTHER" id="PTHR21600">
    <property type="entry name" value="MITOCHONDRIAL RNA PSEUDOURIDINE SYNTHASE"/>
    <property type="match status" value="1"/>
</dbReference>
<dbReference type="SUPFAM" id="SSF55120">
    <property type="entry name" value="Pseudouridine synthase"/>
    <property type="match status" value="1"/>
</dbReference>
<dbReference type="InterPro" id="IPR050188">
    <property type="entry name" value="RluA_PseudoU_synthase"/>
</dbReference>
<keyword evidence="6 9" id="KW-0413">Isomerase</keyword>
<reference evidence="11 12" key="1">
    <citation type="submission" date="2018-11" db="EMBL/GenBank/DDBJ databases">
        <title>The draft genome sequence of Amphritea opalescens ANRC-JH13T.</title>
        <authorList>
            <person name="Fang Z."/>
            <person name="Zhang Y."/>
            <person name="Han X."/>
        </authorList>
    </citation>
    <scope>NUCLEOTIDE SEQUENCE [LARGE SCALE GENOMIC DNA]</scope>
    <source>
        <strain evidence="11 12">ANRC-JH13</strain>
    </source>
</reference>
<dbReference type="AlphaFoldDB" id="A0A430KQB2"/>
<dbReference type="PROSITE" id="PS50889">
    <property type="entry name" value="S4"/>
    <property type="match status" value="1"/>
</dbReference>
<dbReference type="InterPro" id="IPR036986">
    <property type="entry name" value="S4_RNA-bd_sf"/>
</dbReference>
<dbReference type="Pfam" id="PF01479">
    <property type="entry name" value="S4"/>
    <property type="match status" value="1"/>
</dbReference>
<organism evidence="11 12">
    <name type="scientific">Amphritea opalescens</name>
    <dbReference type="NCBI Taxonomy" id="2490544"/>
    <lineage>
        <taxon>Bacteria</taxon>
        <taxon>Pseudomonadati</taxon>
        <taxon>Pseudomonadota</taxon>
        <taxon>Gammaproteobacteria</taxon>
        <taxon>Oceanospirillales</taxon>
        <taxon>Oceanospirillaceae</taxon>
        <taxon>Amphritea</taxon>
    </lineage>
</organism>
<evidence type="ECO:0000256" key="1">
    <source>
        <dbReference type="ARBA" id="ARBA00000381"/>
    </source>
</evidence>
<dbReference type="SMART" id="SM00363">
    <property type="entry name" value="S4"/>
    <property type="match status" value="1"/>
</dbReference>
<comment type="caution">
    <text evidence="11">The sequence shown here is derived from an EMBL/GenBank/DDBJ whole genome shotgun (WGS) entry which is preliminary data.</text>
</comment>
<evidence type="ECO:0000256" key="9">
    <source>
        <dbReference type="RuleBase" id="RU362028"/>
    </source>
</evidence>
<evidence type="ECO:0000256" key="6">
    <source>
        <dbReference type="ARBA" id="ARBA00023235"/>
    </source>
</evidence>
<proteinExistence type="inferred from homology"/>
<feature type="domain" description="RNA-binding S4" evidence="10">
    <location>
        <begin position="24"/>
        <end position="85"/>
    </location>
</feature>
<accession>A0A430KQB2</accession>
<comment type="function">
    <text evidence="2">Responsible for synthesis of pseudouridine from uracil at positions 955, 2504 and 2580 in 23S ribosomal RNA.</text>
</comment>
<evidence type="ECO:0000259" key="10">
    <source>
        <dbReference type="SMART" id="SM00363"/>
    </source>
</evidence>
<evidence type="ECO:0000256" key="5">
    <source>
        <dbReference type="ARBA" id="ARBA00022884"/>
    </source>
</evidence>
<dbReference type="NCBIfam" id="TIGR00005">
    <property type="entry name" value="rluA_subfam"/>
    <property type="match status" value="1"/>
</dbReference>
<evidence type="ECO:0000256" key="7">
    <source>
        <dbReference type="PIRSR" id="PIRSR606225-1"/>
    </source>
</evidence>
<dbReference type="Gene3D" id="3.30.2350.10">
    <property type="entry name" value="Pseudouridine synthase"/>
    <property type="match status" value="1"/>
</dbReference>
<dbReference type="PROSITE" id="PS01129">
    <property type="entry name" value="PSI_RLU"/>
    <property type="match status" value="1"/>
</dbReference>
<comment type="catalytic activity">
    <reaction evidence="1">
        <text>uridine(955/2504/2580) in 23S rRNA = pseudouridine(955/2504/2580) in 23S rRNA</text>
        <dbReference type="Rhea" id="RHEA:42528"/>
        <dbReference type="Rhea" id="RHEA-COMP:10099"/>
        <dbReference type="Rhea" id="RHEA-COMP:10100"/>
        <dbReference type="ChEBI" id="CHEBI:65314"/>
        <dbReference type="ChEBI" id="CHEBI:65315"/>
        <dbReference type="EC" id="5.4.99.24"/>
    </reaction>
</comment>
<dbReference type="InterPro" id="IPR020103">
    <property type="entry name" value="PsdUridine_synth_cat_dom_sf"/>
</dbReference>
<evidence type="ECO:0000256" key="2">
    <source>
        <dbReference type="ARBA" id="ARBA00002876"/>
    </source>
</evidence>
<dbReference type="PANTHER" id="PTHR21600:SF92">
    <property type="entry name" value="RIBOSOMAL LARGE SUBUNIT PSEUDOURIDINE SYNTHASE C"/>
    <property type="match status" value="1"/>
</dbReference>
<dbReference type="CDD" id="cd00165">
    <property type="entry name" value="S4"/>
    <property type="match status" value="1"/>
</dbReference>
<protein>
    <recommendedName>
        <fullName evidence="9">Pseudouridine synthase</fullName>
        <ecNumber evidence="9">5.4.99.-</ecNumber>
    </recommendedName>
</protein>
<dbReference type="InterPro" id="IPR006224">
    <property type="entry name" value="PsdUridine_synth_RluA-like_CS"/>
</dbReference>
<evidence type="ECO:0000256" key="8">
    <source>
        <dbReference type="PROSITE-ProRule" id="PRU00182"/>
    </source>
</evidence>
<dbReference type="OrthoDB" id="9807829at2"/>
<dbReference type="InterPro" id="IPR002942">
    <property type="entry name" value="S4_RNA-bd"/>
</dbReference>
<keyword evidence="4" id="KW-0698">rRNA processing</keyword>
<comment type="catalytic activity">
    <reaction evidence="9">
        <text>a uridine in RNA = a pseudouridine in RNA</text>
        <dbReference type="Rhea" id="RHEA:48348"/>
        <dbReference type="Rhea" id="RHEA-COMP:12068"/>
        <dbReference type="Rhea" id="RHEA-COMP:12069"/>
        <dbReference type="ChEBI" id="CHEBI:65314"/>
        <dbReference type="ChEBI" id="CHEBI:65315"/>
    </reaction>
</comment>
<dbReference type="EMBL" id="RQXW01000008">
    <property type="protein sequence ID" value="RTE65729.1"/>
    <property type="molecule type" value="Genomic_DNA"/>
</dbReference>
<dbReference type="Gene3D" id="3.10.290.10">
    <property type="entry name" value="RNA-binding S4 domain"/>
    <property type="match status" value="1"/>
</dbReference>
<dbReference type="SUPFAM" id="SSF55174">
    <property type="entry name" value="Alpha-L RNA-binding motif"/>
    <property type="match status" value="1"/>
</dbReference>
<evidence type="ECO:0000313" key="11">
    <source>
        <dbReference type="EMBL" id="RTE65729.1"/>
    </source>
</evidence>
<dbReference type="RefSeq" id="WP_126158652.1">
    <property type="nucleotide sequence ID" value="NZ_RQXW01000008.1"/>
</dbReference>
<evidence type="ECO:0000313" key="12">
    <source>
        <dbReference type="Proteomes" id="UP000283087"/>
    </source>
</evidence>
<dbReference type="Proteomes" id="UP000283087">
    <property type="component" value="Unassembled WGS sequence"/>
</dbReference>
<keyword evidence="12" id="KW-1185">Reference proteome</keyword>